<dbReference type="EMBL" id="BMXP01000001">
    <property type="protein sequence ID" value="GGW76495.1"/>
    <property type="molecule type" value="Genomic_DNA"/>
</dbReference>
<dbReference type="SUPFAM" id="SSF53681">
    <property type="entry name" value="Aspartate/glutamate racemase"/>
    <property type="match status" value="2"/>
</dbReference>
<evidence type="ECO:0000313" key="4">
    <source>
        <dbReference type="Proteomes" id="UP000631300"/>
    </source>
</evidence>
<reference evidence="3" key="1">
    <citation type="journal article" date="2014" name="Int. J. Syst. Evol. Microbiol.">
        <title>Complete genome sequence of Corynebacterium casei LMG S-19264T (=DSM 44701T), isolated from a smear-ripened cheese.</title>
        <authorList>
            <consortium name="US DOE Joint Genome Institute (JGI-PGF)"/>
            <person name="Walter F."/>
            <person name="Albersmeier A."/>
            <person name="Kalinowski J."/>
            <person name="Ruckert C."/>
        </authorList>
    </citation>
    <scope>NUCLEOTIDE SEQUENCE</scope>
    <source>
        <strain evidence="3">KCTC 22164</strain>
    </source>
</reference>
<dbReference type="InterPro" id="IPR004380">
    <property type="entry name" value="Asp_race"/>
</dbReference>
<evidence type="ECO:0000256" key="2">
    <source>
        <dbReference type="ARBA" id="ARBA00023235"/>
    </source>
</evidence>
<dbReference type="PROSITE" id="PS00923">
    <property type="entry name" value="ASP_GLU_RACEMASE_1"/>
    <property type="match status" value="1"/>
</dbReference>
<dbReference type="GO" id="GO:0047661">
    <property type="term" value="F:amino-acid racemase activity"/>
    <property type="evidence" value="ECO:0007669"/>
    <property type="project" value="InterPro"/>
</dbReference>
<comment type="similarity">
    <text evidence="1">Belongs to the aspartate/glutamate racemases family.</text>
</comment>
<name>A0A918JHS3_9ALTE</name>
<dbReference type="AlphaFoldDB" id="A0A918JHS3"/>
<dbReference type="InterPro" id="IPR015942">
    <property type="entry name" value="Asp/Glu/hydantoin_racemase"/>
</dbReference>
<dbReference type="Pfam" id="PF01177">
    <property type="entry name" value="Asp_Glu_race"/>
    <property type="match status" value="1"/>
</dbReference>
<evidence type="ECO:0000256" key="1">
    <source>
        <dbReference type="ARBA" id="ARBA00007847"/>
    </source>
</evidence>
<keyword evidence="4" id="KW-1185">Reference proteome</keyword>
<proteinExistence type="inferred from homology"/>
<dbReference type="PANTHER" id="PTHR21198:SF7">
    <property type="entry name" value="ASPARTATE-GLUTAMATE RACEMASE FAMILY"/>
    <property type="match status" value="1"/>
</dbReference>
<protein>
    <submittedName>
        <fullName evidence="3">Aspartate racemase</fullName>
    </submittedName>
</protein>
<reference evidence="3" key="2">
    <citation type="submission" date="2020-09" db="EMBL/GenBank/DDBJ databases">
        <authorList>
            <person name="Sun Q."/>
            <person name="Kim S."/>
        </authorList>
    </citation>
    <scope>NUCLEOTIDE SEQUENCE</scope>
    <source>
        <strain evidence="3">KCTC 22164</strain>
    </source>
</reference>
<dbReference type="RefSeq" id="WP_189403634.1">
    <property type="nucleotide sequence ID" value="NZ_BMXP01000001.1"/>
</dbReference>
<gene>
    <name evidence="3" type="ORF">GCM10007391_06440</name>
</gene>
<sequence length="240" mass="25783">MSVNAASVELRTLGLVGGMSWESTASYYALINRGIQARCGGLTSARLLLSSVNFEQVANMQRNNDWAGAAKLLSTQAQTLENAGAQAILLCTNTMHKVADELAAAVSVPLLHIADSLSAALHADARTCIGLLGTRFTMQETFYKTRLVQQGIDVIVPNPQEQDDVHRIIFEELCQGILREASRQRYLEIITRLQTEGAQAMVLGCTEIALLLDASHTDIPLYDTTALHAAAGVGFALGEG</sequence>
<comment type="caution">
    <text evidence="3">The sequence shown here is derived from an EMBL/GenBank/DDBJ whole genome shotgun (WGS) entry which is preliminary data.</text>
</comment>
<dbReference type="Proteomes" id="UP000631300">
    <property type="component" value="Unassembled WGS sequence"/>
</dbReference>
<accession>A0A918JHS3</accession>
<dbReference type="PANTHER" id="PTHR21198">
    <property type="entry name" value="GLUTAMATE RACEMASE"/>
    <property type="match status" value="1"/>
</dbReference>
<evidence type="ECO:0000313" key="3">
    <source>
        <dbReference type="EMBL" id="GGW76495.1"/>
    </source>
</evidence>
<dbReference type="InterPro" id="IPR018187">
    <property type="entry name" value="Asp/Glu_racemase_AS_1"/>
</dbReference>
<organism evidence="3 4">
    <name type="scientific">Alteromonas halophila</name>
    <dbReference type="NCBI Taxonomy" id="516698"/>
    <lineage>
        <taxon>Bacteria</taxon>
        <taxon>Pseudomonadati</taxon>
        <taxon>Pseudomonadota</taxon>
        <taxon>Gammaproteobacteria</taxon>
        <taxon>Alteromonadales</taxon>
        <taxon>Alteromonadaceae</taxon>
        <taxon>Alteromonas/Salinimonas group</taxon>
        <taxon>Alteromonas</taxon>
    </lineage>
</organism>
<dbReference type="InterPro" id="IPR001920">
    <property type="entry name" value="Asp/Glu_race"/>
</dbReference>
<dbReference type="NCBIfam" id="TIGR00035">
    <property type="entry name" value="asp_race"/>
    <property type="match status" value="1"/>
</dbReference>
<dbReference type="Gene3D" id="3.40.50.1860">
    <property type="match status" value="2"/>
</dbReference>
<keyword evidence="2" id="KW-0413">Isomerase</keyword>